<gene>
    <name evidence="2" type="ORF">LCGC14_3009310</name>
</gene>
<comment type="caution">
    <text evidence="2">The sequence shown here is derived from an EMBL/GenBank/DDBJ whole genome shotgun (WGS) entry which is preliminary data.</text>
</comment>
<name>A0A0F8WZ61_9ZZZZ</name>
<organism evidence="2">
    <name type="scientific">marine sediment metagenome</name>
    <dbReference type="NCBI Taxonomy" id="412755"/>
    <lineage>
        <taxon>unclassified sequences</taxon>
        <taxon>metagenomes</taxon>
        <taxon>ecological metagenomes</taxon>
    </lineage>
</organism>
<proteinExistence type="predicted"/>
<feature type="compositionally biased region" description="Basic residues" evidence="1">
    <location>
        <begin position="106"/>
        <end position="118"/>
    </location>
</feature>
<protein>
    <recommendedName>
        <fullName evidence="3">GIY-YIG domain-containing protein</fullName>
    </recommendedName>
</protein>
<evidence type="ECO:0000313" key="2">
    <source>
        <dbReference type="EMBL" id="KKK61938.1"/>
    </source>
</evidence>
<reference evidence="2" key="1">
    <citation type="journal article" date="2015" name="Nature">
        <title>Complex archaea that bridge the gap between prokaryotes and eukaryotes.</title>
        <authorList>
            <person name="Spang A."/>
            <person name="Saw J.H."/>
            <person name="Jorgensen S.L."/>
            <person name="Zaremba-Niedzwiedzka K."/>
            <person name="Martijn J."/>
            <person name="Lind A.E."/>
            <person name="van Eijk R."/>
            <person name="Schleper C."/>
            <person name="Guy L."/>
            <person name="Ettema T.J."/>
        </authorList>
    </citation>
    <scope>NUCLEOTIDE SEQUENCE</scope>
</reference>
<sequence length="118" mass="12900">MNHYVYILRSTDLYYVGLRSCHGPIATDSYRGSGTALKVARKEGHRFRKTVLCVPGSREECSELEAELVGPAEVADSLCLNLKQGGLSVNGVGYQHTDAARASMSKTRKGRKMSAAHR</sequence>
<dbReference type="AlphaFoldDB" id="A0A0F8WZ61"/>
<evidence type="ECO:0008006" key="3">
    <source>
        <dbReference type="Google" id="ProtNLM"/>
    </source>
</evidence>
<dbReference type="EMBL" id="LAZR01062244">
    <property type="protein sequence ID" value="KKK61938.1"/>
    <property type="molecule type" value="Genomic_DNA"/>
</dbReference>
<feature type="non-terminal residue" evidence="2">
    <location>
        <position position="118"/>
    </location>
</feature>
<accession>A0A0F8WZ61</accession>
<evidence type="ECO:0000256" key="1">
    <source>
        <dbReference type="SAM" id="MobiDB-lite"/>
    </source>
</evidence>
<feature type="region of interest" description="Disordered" evidence="1">
    <location>
        <begin position="98"/>
        <end position="118"/>
    </location>
</feature>